<organism evidence="3 9">
    <name type="scientific">Nonlabens ulvanivorans</name>
    <name type="common">Persicivirga ulvanivorans</name>
    <dbReference type="NCBI Taxonomy" id="906888"/>
    <lineage>
        <taxon>Bacteria</taxon>
        <taxon>Pseudomonadati</taxon>
        <taxon>Bacteroidota</taxon>
        <taxon>Flavobacteriia</taxon>
        <taxon>Flavobacteriales</taxon>
        <taxon>Flavobacteriaceae</taxon>
        <taxon>Nonlabens</taxon>
    </lineage>
</organism>
<evidence type="ECO:0000313" key="7">
    <source>
        <dbReference type="EMBL" id="PRX13741.1"/>
    </source>
</evidence>
<evidence type="ECO:0000313" key="3">
    <source>
        <dbReference type="EMBL" id="GAK77224.1"/>
    </source>
</evidence>
<dbReference type="Proteomes" id="UP000239997">
    <property type="component" value="Unassembled WGS sequence"/>
</dbReference>
<dbReference type="Proteomes" id="UP000029647">
    <property type="component" value="Unassembled WGS sequence"/>
</dbReference>
<reference evidence="6 8" key="2">
    <citation type="submission" date="2014-07" db="EMBL/GenBank/DDBJ databases">
        <title>Draft genome sequence of Nonlabens ulvanivorans, an ulvan degrading bacterium.</title>
        <authorList>
            <person name="Kopel M."/>
            <person name="Helbert W."/>
            <person name="Henrissat B."/>
            <person name="Doniger T."/>
            <person name="Banin E."/>
        </authorList>
    </citation>
    <scope>NUCLEOTIDE SEQUENCE [LARGE SCALE GENOMIC DNA]</scope>
    <source>
        <strain evidence="6 8">PLR</strain>
    </source>
</reference>
<reference evidence="7 12" key="3">
    <citation type="submission" date="2018-03" db="EMBL/GenBank/DDBJ databases">
        <title>Genomic Encyclopedia of Archaeal and Bacterial Type Strains, Phase II (KMG-II): from individual species to whole genera.</title>
        <authorList>
            <person name="Goeker M."/>
        </authorList>
    </citation>
    <scope>NUCLEOTIDE SEQUENCE [LARGE SCALE GENOMIC DNA]</scope>
    <source>
        <strain evidence="7 12">DSM 22727</strain>
    </source>
</reference>
<dbReference type="EMBL" id="BBMM01000003">
    <property type="protein sequence ID" value="GAK99737.1"/>
    <property type="molecule type" value="Genomic_DNA"/>
</dbReference>
<evidence type="ECO:0000313" key="12">
    <source>
        <dbReference type="Proteomes" id="UP000239997"/>
    </source>
</evidence>
<dbReference type="CDD" id="cd16325">
    <property type="entry name" value="LolA"/>
    <property type="match status" value="1"/>
</dbReference>
<dbReference type="GeneID" id="90595433"/>
<evidence type="ECO:0000313" key="10">
    <source>
        <dbReference type="Proteomes" id="UP000029226"/>
    </source>
</evidence>
<feature type="signal peptide" evidence="2">
    <location>
        <begin position="1"/>
        <end position="18"/>
    </location>
</feature>
<dbReference type="PANTHER" id="PTHR35869">
    <property type="entry name" value="OUTER-MEMBRANE LIPOPROTEIN CARRIER PROTEIN"/>
    <property type="match status" value="1"/>
</dbReference>
<dbReference type="RefSeq" id="WP_036584798.1">
    <property type="nucleotide sequence ID" value="NZ_CP136694.1"/>
</dbReference>
<evidence type="ECO:0000256" key="1">
    <source>
        <dbReference type="ARBA" id="ARBA00022729"/>
    </source>
</evidence>
<dbReference type="Proteomes" id="UP000029226">
    <property type="component" value="Unassembled WGS sequence"/>
</dbReference>
<reference evidence="9 10" key="1">
    <citation type="journal article" date="2014" name="Genome Announc.">
        <title>Draft Genome Sequences of Marine Flavobacterium Nonlabens Strains NR17, NR24, NR27, NR32, NR33, and Ara13.</title>
        <authorList>
            <person name="Nakanishi M."/>
            <person name="Meirelles P."/>
            <person name="Suzuki R."/>
            <person name="Takatani N."/>
            <person name="Mino S."/>
            <person name="Suda W."/>
            <person name="Oshima K."/>
            <person name="Hattori M."/>
            <person name="Ohkuma M."/>
            <person name="Hosokawa M."/>
            <person name="Miyashita K."/>
            <person name="Thompson F.L."/>
            <person name="Niwa A."/>
            <person name="Sawabe T."/>
            <person name="Sawabe T."/>
        </authorList>
    </citation>
    <scope>NUCLEOTIDE SEQUENCE [LARGE SCALE GENOMIC DNA]</scope>
    <source>
        <strain evidence="5">JCM 19275</strain>
        <strain evidence="3">JCM 19296</strain>
        <strain evidence="4">JCM 19314</strain>
        <strain evidence="11">JCM19275</strain>
        <strain evidence="9">JCM19296</strain>
        <strain evidence="10">JCM19314</strain>
    </source>
</reference>
<dbReference type="EMBL" id="PVNA01000003">
    <property type="protein sequence ID" value="PRX13741.1"/>
    <property type="molecule type" value="Genomic_DNA"/>
</dbReference>
<evidence type="ECO:0000313" key="11">
    <source>
        <dbReference type="Proteomes" id="UP000029647"/>
    </source>
</evidence>
<comment type="caution">
    <text evidence="3">The sequence shown here is derived from an EMBL/GenBank/DDBJ whole genome shotgun (WGS) entry which is preliminary data.</text>
</comment>
<dbReference type="InterPro" id="IPR029046">
    <property type="entry name" value="LolA/LolB/LppX"/>
</dbReference>
<dbReference type="Proteomes" id="UP000028531">
    <property type="component" value="Unassembled WGS sequence"/>
</dbReference>
<dbReference type="InterPro" id="IPR004564">
    <property type="entry name" value="OM_lipoprot_carrier_LolA-like"/>
</dbReference>
<keyword evidence="7" id="KW-0449">Lipoprotein</keyword>
<protein>
    <submittedName>
        <fullName evidence="6">Membrane protein</fullName>
    </submittedName>
    <submittedName>
        <fullName evidence="7">Outer membrane lipoprotein-sorting protein</fullName>
    </submittedName>
</protein>
<dbReference type="SUPFAM" id="SSF89392">
    <property type="entry name" value="Prokaryotic lipoproteins and lipoprotein localization factors"/>
    <property type="match status" value="1"/>
</dbReference>
<proteinExistence type="predicted"/>
<name>A0A081DE78_NONUL</name>
<accession>A0A081DE78</accession>
<evidence type="ECO:0000313" key="4">
    <source>
        <dbReference type="EMBL" id="GAK99737.1"/>
    </source>
</evidence>
<dbReference type="PANTHER" id="PTHR35869:SF1">
    <property type="entry name" value="OUTER-MEMBRANE LIPOPROTEIN CARRIER PROTEIN"/>
    <property type="match status" value="1"/>
</dbReference>
<dbReference type="Gene3D" id="2.50.20.10">
    <property type="entry name" value="Lipoprotein localisation LolA/LolB/LppX"/>
    <property type="match status" value="1"/>
</dbReference>
<dbReference type="AlphaFoldDB" id="A0A081DE78"/>
<evidence type="ECO:0000313" key="9">
    <source>
        <dbReference type="Proteomes" id="UP000028980"/>
    </source>
</evidence>
<evidence type="ECO:0000313" key="6">
    <source>
        <dbReference type="EMBL" id="KEZ93139.1"/>
    </source>
</evidence>
<dbReference type="EMBL" id="JPJI01000032">
    <property type="protein sequence ID" value="KEZ93139.1"/>
    <property type="molecule type" value="Genomic_DNA"/>
</dbReference>
<evidence type="ECO:0000313" key="8">
    <source>
        <dbReference type="Proteomes" id="UP000028531"/>
    </source>
</evidence>
<dbReference type="OrthoDB" id="1491557at2"/>
<dbReference type="Proteomes" id="UP000028980">
    <property type="component" value="Unassembled WGS sequence"/>
</dbReference>
<dbReference type="Pfam" id="PF03548">
    <property type="entry name" value="LolA"/>
    <property type="match status" value="1"/>
</dbReference>
<dbReference type="EMBL" id="BBNT01000009">
    <property type="protein sequence ID" value="GAL76245.1"/>
    <property type="molecule type" value="Genomic_DNA"/>
</dbReference>
<keyword evidence="1 2" id="KW-0732">Signal</keyword>
<gene>
    <name evidence="6" type="ORF">IL45_13535</name>
    <name evidence="5" type="ORF">JCM19275_651</name>
    <name evidence="3" type="ORF">JCM19296_2829</name>
    <name evidence="4" type="ORF">JCM19314_922</name>
    <name evidence="7" type="ORF">LY02_01989</name>
</gene>
<evidence type="ECO:0000313" key="5">
    <source>
        <dbReference type="EMBL" id="GAL76245.1"/>
    </source>
</evidence>
<dbReference type="EMBL" id="BBLG01000007">
    <property type="protein sequence ID" value="GAK77224.1"/>
    <property type="molecule type" value="Genomic_DNA"/>
</dbReference>
<sequence length="212" mass="24264">MKKIFILLLLSVAFISNAQSSKAEQLLKEVATKFKSYENVVFTYKGNLQNSRSQLNMDVQGEATLSGDNYNVEFLGSTYVFNGDKLYVINREDEQVTISTQTDNEDGLISPTNILTFYEKGYRAEWDIEQNVRGRKIQYIKLTPIKSDSEYKQVLLGIDINTKHIYNAIVTEVSGTKATFTLLSLKTNQPLSKKCFYFDPKDYDGWDIENLD</sequence>
<feature type="chain" id="PRO_5010404523" evidence="2">
    <location>
        <begin position="19"/>
        <end position="212"/>
    </location>
</feature>
<keyword evidence="12" id="KW-1185">Reference proteome</keyword>
<evidence type="ECO:0000256" key="2">
    <source>
        <dbReference type="SAM" id="SignalP"/>
    </source>
</evidence>